<dbReference type="OrthoDB" id="10250504at2759"/>
<comment type="function">
    <text evidence="5">DNA-dependent RNA polymerase which catalyzes the transcription of DNA into RNA using the four ribonucleoside triphosphates as substrates.</text>
</comment>
<feature type="domain" description="RPA43 OB" evidence="7">
    <location>
        <begin position="400"/>
        <end position="513"/>
    </location>
</feature>
<organism evidence="8 9">
    <name type="scientific">Ophiocordyceps polyrhachis-furcata BCC 54312</name>
    <dbReference type="NCBI Taxonomy" id="1330021"/>
    <lineage>
        <taxon>Eukaryota</taxon>
        <taxon>Fungi</taxon>
        <taxon>Dikarya</taxon>
        <taxon>Ascomycota</taxon>
        <taxon>Pezizomycotina</taxon>
        <taxon>Sordariomycetes</taxon>
        <taxon>Hypocreomycetidae</taxon>
        <taxon>Hypocreales</taxon>
        <taxon>Ophiocordycipitaceae</taxon>
        <taxon>Ophiocordyceps</taxon>
    </lineage>
</organism>
<feature type="compositionally biased region" description="Basic and acidic residues" evidence="6">
    <location>
        <begin position="206"/>
        <end position="235"/>
    </location>
</feature>
<dbReference type="Proteomes" id="UP000253664">
    <property type="component" value="Unassembled WGS sequence"/>
</dbReference>
<feature type="region of interest" description="Disordered" evidence="6">
    <location>
        <begin position="529"/>
        <end position="576"/>
    </location>
</feature>
<dbReference type="GO" id="GO:0005736">
    <property type="term" value="C:RNA polymerase I complex"/>
    <property type="evidence" value="ECO:0007669"/>
    <property type="project" value="TreeGrafter"/>
</dbReference>
<dbReference type="InterPro" id="IPR036898">
    <property type="entry name" value="RNA_pol_Rpb7-like_N_sf"/>
</dbReference>
<dbReference type="PANTHER" id="PTHR12709:SF5">
    <property type="entry name" value="DNA-DIRECTED RNA POLYMERASE I SUBUNIT RPA43"/>
    <property type="match status" value="1"/>
</dbReference>
<dbReference type="GO" id="GO:0006352">
    <property type="term" value="P:DNA-templated transcription initiation"/>
    <property type="evidence" value="ECO:0007669"/>
    <property type="project" value="UniProtKB-UniRule"/>
</dbReference>
<feature type="region of interest" description="Disordered" evidence="6">
    <location>
        <begin position="1"/>
        <end position="148"/>
    </location>
</feature>
<keyword evidence="3 5" id="KW-0804">Transcription</keyword>
<evidence type="ECO:0000256" key="6">
    <source>
        <dbReference type="SAM" id="MobiDB-lite"/>
    </source>
</evidence>
<feature type="compositionally biased region" description="Basic and acidic residues" evidence="6">
    <location>
        <begin position="245"/>
        <end position="254"/>
    </location>
</feature>
<evidence type="ECO:0000259" key="7">
    <source>
        <dbReference type="Pfam" id="PF17875"/>
    </source>
</evidence>
<evidence type="ECO:0000313" key="9">
    <source>
        <dbReference type="Proteomes" id="UP000253664"/>
    </source>
</evidence>
<dbReference type="AlphaFoldDB" id="A0A367LD87"/>
<feature type="compositionally biased region" description="Basic and acidic residues" evidence="6">
    <location>
        <begin position="62"/>
        <end position="90"/>
    </location>
</feature>
<dbReference type="STRING" id="1330021.A0A367LD87"/>
<feature type="region of interest" description="Disordered" evidence="6">
    <location>
        <begin position="162"/>
        <end position="282"/>
    </location>
</feature>
<feature type="compositionally biased region" description="Polar residues" evidence="6">
    <location>
        <begin position="162"/>
        <end position="176"/>
    </location>
</feature>
<proteinExistence type="predicted"/>
<gene>
    <name evidence="8" type="ORF">L249_1126</name>
</gene>
<dbReference type="InterPro" id="IPR041178">
    <property type="entry name" value="RPA43_OB"/>
</dbReference>
<feature type="compositionally biased region" description="Basic and acidic residues" evidence="6">
    <location>
        <begin position="23"/>
        <end position="40"/>
    </location>
</feature>
<protein>
    <recommendedName>
        <fullName evidence="5">DNA-directed RNA polymerase subunit</fullName>
    </recommendedName>
</protein>
<comment type="caution">
    <text evidence="8">The sequence shown here is derived from an EMBL/GenBank/DDBJ whole genome shotgun (WGS) entry which is preliminary data.</text>
</comment>
<keyword evidence="4 5" id="KW-0539">Nucleus</keyword>
<accession>A0A367LD87</accession>
<evidence type="ECO:0000313" key="8">
    <source>
        <dbReference type="EMBL" id="RCI12398.1"/>
    </source>
</evidence>
<evidence type="ECO:0000256" key="2">
    <source>
        <dbReference type="ARBA" id="ARBA00022478"/>
    </source>
</evidence>
<dbReference type="EMBL" id="LKCN02000007">
    <property type="protein sequence ID" value="RCI12398.1"/>
    <property type="molecule type" value="Genomic_DNA"/>
</dbReference>
<dbReference type="GO" id="GO:0006362">
    <property type="term" value="P:transcription elongation by RNA polymerase I"/>
    <property type="evidence" value="ECO:0007669"/>
    <property type="project" value="TreeGrafter"/>
</dbReference>
<name>A0A367LD87_9HYPO</name>
<evidence type="ECO:0000256" key="3">
    <source>
        <dbReference type="ARBA" id="ARBA00023163"/>
    </source>
</evidence>
<keyword evidence="2 5" id="KW-0240">DNA-directed RNA polymerase</keyword>
<feature type="compositionally biased region" description="Basic and acidic residues" evidence="6">
    <location>
        <begin position="109"/>
        <end position="122"/>
    </location>
</feature>
<dbReference type="Pfam" id="PF17875">
    <property type="entry name" value="RPA43_OB"/>
    <property type="match status" value="1"/>
</dbReference>
<reference evidence="8 9" key="1">
    <citation type="journal article" date="2015" name="BMC Genomics">
        <title>Insights from the genome of Ophiocordyceps polyrhachis-furcata to pathogenicity and host specificity in insect fungi.</title>
        <authorList>
            <person name="Wichadakul D."/>
            <person name="Kobmoo N."/>
            <person name="Ingsriswang S."/>
            <person name="Tangphatsornruang S."/>
            <person name="Chantasingh D."/>
            <person name="Luangsa-ard J.J."/>
            <person name="Eurwilaichitr L."/>
        </authorList>
    </citation>
    <scope>NUCLEOTIDE SEQUENCE [LARGE SCALE GENOMIC DNA]</scope>
    <source>
        <strain evidence="8 9">BCC 54312</strain>
    </source>
</reference>
<comment type="subcellular location">
    <subcellularLocation>
        <location evidence="1 5">Nucleus</location>
    </subcellularLocation>
</comment>
<sequence>MTSAKAPEPATPKSGKRNSQTTSDKKRAREDDSAADEERKLKKPKSAAADQLGPAQPAPESQHYERQVKKEKRKSDRKEKKKRESEHVSDDVAVNTVTAVKPELASQLQKDEKQKRKLERKERKGRKAEKAAAQLHMSASDAIHEEQVPDEKQVKLEMMEENNVTGGSQSAIMTEVTNKEDLTSDAVEMPMKSIDGKKMDGKKKRSKEEKRREKEEKRQRKRERKEELKRLRDEDAQQVAAATTNRKESDHDEVVDSVIVESGDQGEAALPSVTAPAADGMDVDKDDAYLSGDVYQPPDTPAEPQFPFFSQTVSLYKPLWPTGWAQPVAEAQHQHLEDLVGKYVPQVRGVLLKYDKVTLGSAPGRRGAAADDEEPTTVVSHNEYAVGFGWITADVELFVPSRGSWMEGIINLQTEGHIGVVCFEKFNASVEAVRLPPSWKWVSLGSVEAEGFDKTASFMTDDNDDAVQKVDSTGFWVDGRGAKVQGKIRFRIRNFDAGTSGGTSYLSLEGTMLDPTQEKELVATEARTADMRRKNKNGQKSERRTAPEFSLTRFGADPASQAQKQALQPVDHWSGL</sequence>
<evidence type="ECO:0000256" key="4">
    <source>
        <dbReference type="ARBA" id="ARBA00023242"/>
    </source>
</evidence>
<dbReference type="InterPro" id="IPR045113">
    <property type="entry name" value="Rpb7-like"/>
</dbReference>
<evidence type="ECO:0000256" key="1">
    <source>
        <dbReference type="ARBA" id="ARBA00004123"/>
    </source>
</evidence>
<dbReference type="PANTHER" id="PTHR12709">
    <property type="entry name" value="DNA-DIRECTED RNA POLYMERASE II, III"/>
    <property type="match status" value="1"/>
</dbReference>
<keyword evidence="9" id="KW-1185">Reference proteome</keyword>
<evidence type="ECO:0000256" key="5">
    <source>
        <dbReference type="RuleBase" id="RU369086"/>
    </source>
</evidence>
<dbReference type="Gene3D" id="2.40.50.1060">
    <property type="match status" value="1"/>
</dbReference>
<dbReference type="Gene3D" id="3.30.1490.120">
    <property type="entry name" value="RNA polymerase Rpb7-like, N-terminal domain"/>
    <property type="match status" value="1"/>
</dbReference>